<evidence type="ECO:0000256" key="6">
    <source>
        <dbReference type="ARBA" id="ARBA00023326"/>
    </source>
</evidence>
<dbReference type="Gene3D" id="2.60.40.10">
    <property type="entry name" value="Immunoglobulins"/>
    <property type="match status" value="1"/>
</dbReference>
<evidence type="ECO:0000256" key="7">
    <source>
        <dbReference type="SAM" id="MobiDB-lite"/>
    </source>
</evidence>
<feature type="signal peptide" evidence="8">
    <location>
        <begin position="1"/>
        <end position="28"/>
    </location>
</feature>
<evidence type="ECO:0000256" key="2">
    <source>
        <dbReference type="ARBA" id="ARBA00022801"/>
    </source>
</evidence>
<dbReference type="PANTHER" id="PTHR31297:SF41">
    <property type="entry name" value="ENDOGLUCANASE, PUTATIVE (AFU_ORTHOLOGUE AFUA_5G01830)-RELATED"/>
    <property type="match status" value="1"/>
</dbReference>
<accession>A0ABT1ZPA8</accession>
<evidence type="ECO:0000256" key="5">
    <source>
        <dbReference type="ARBA" id="ARBA00023295"/>
    </source>
</evidence>
<dbReference type="InterPro" id="IPR013783">
    <property type="entry name" value="Ig-like_fold"/>
</dbReference>
<evidence type="ECO:0000313" key="11">
    <source>
        <dbReference type="Proteomes" id="UP001204151"/>
    </source>
</evidence>
<dbReference type="InterPro" id="IPR003961">
    <property type="entry name" value="FN3_dom"/>
</dbReference>
<evidence type="ECO:0000256" key="4">
    <source>
        <dbReference type="ARBA" id="ARBA00023277"/>
    </source>
</evidence>
<dbReference type="Gene3D" id="3.20.20.80">
    <property type="entry name" value="Glycosidases"/>
    <property type="match status" value="1"/>
</dbReference>
<reference evidence="10 11" key="1">
    <citation type="submission" date="2022-08" db="EMBL/GenBank/DDBJ databases">
        <title>Reclassification of Massilia species as members of the genera Telluria, Duganella, Pseudoduganella, Mokoshia gen. nov. and Zemynaea gen. nov. using orthogonal and non-orthogonal genome-based approaches.</title>
        <authorList>
            <person name="Bowman J.P."/>
        </authorList>
    </citation>
    <scope>NUCLEOTIDE SEQUENCE [LARGE SCALE GENOMIC DNA]</scope>
    <source>
        <strain evidence="10 11">JCM 31316</strain>
    </source>
</reference>
<keyword evidence="11" id="KW-1185">Reference proteome</keyword>
<name>A0ABT1ZPA8_9BURK</name>
<evidence type="ECO:0000259" key="9">
    <source>
        <dbReference type="PROSITE" id="PS50853"/>
    </source>
</evidence>
<dbReference type="Pfam" id="PF00041">
    <property type="entry name" value="fn3"/>
    <property type="match status" value="1"/>
</dbReference>
<dbReference type="InterPro" id="IPR017853">
    <property type="entry name" value="GH"/>
</dbReference>
<feature type="chain" id="PRO_5046428432" evidence="8">
    <location>
        <begin position="29"/>
        <end position="732"/>
    </location>
</feature>
<feature type="compositionally biased region" description="Gly residues" evidence="7">
    <location>
        <begin position="35"/>
        <end position="44"/>
    </location>
</feature>
<keyword evidence="4" id="KW-0119">Carbohydrate metabolism</keyword>
<dbReference type="EMBL" id="JANUGW010000005">
    <property type="protein sequence ID" value="MCS0581737.1"/>
    <property type="molecule type" value="Genomic_DNA"/>
</dbReference>
<proteinExistence type="inferred from homology"/>
<evidence type="ECO:0000313" key="10">
    <source>
        <dbReference type="EMBL" id="MCS0581737.1"/>
    </source>
</evidence>
<keyword evidence="2" id="KW-0378">Hydrolase</keyword>
<feature type="domain" description="Fibronectin type-III" evidence="9">
    <location>
        <begin position="493"/>
        <end position="584"/>
    </location>
</feature>
<protein>
    <submittedName>
        <fullName evidence="10">Cellulase family glycosylhydrolase</fullName>
    </submittedName>
</protein>
<keyword evidence="6" id="KW-0624">Polysaccharide degradation</keyword>
<feature type="region of interest" description="Disordered" evidence="7">
    <location>
        <begin position="27"/>
        <end position="51"/>
    </location>
</feature>
<dbReference type="SUPFAM" id="SSF51445">
    <property type="entry name" value="(Trans)glycosidases"/>
    <property type="match status" value="1"/>
</dbReference>
<dbReference type="Proteomes" id="UP001204151">
    <property type="component" value="Unassembled WGS sequence"/>
</dbReference>
<dbReference type="RefSeq" id="WP_258816322.1">
    <property type="nucleotide sequence ID" value="NZ_JANUGW010000005.1"/>
</dbReference>
<dbReference type="SUPFAM" id="SSF49265">
    <property type="entry name" value="Fibronectin type III"/>
    <property type="match status" value="1"/>
</dbReference>
<organism evidence="10 11">
    <name type="scientific">Massilia pinisoli</name>
    <dbReference type="NCBI Taxonomy" id="1772194"/>
    <lineage>
        <taxon>Bacteria</taxon>
        <taxon>Pseudomonadati</taxon>
        <taxon>Pseudomonadota</taxon>
        <taxon>Betaproteobacteria</taxon>
        <taxon>Burkholderiales</taxon>
        <taxon>Oxalobacteraceae</taxon>
        <taxon>Telluria group</taxon>
        <taxon>Massilia</taxon>
    </lineage>
</organism>
<keyword evidence="8" id="KW-0732">Signal</keyword>
<dbReference type="PROSITE" id="PS51257">
    <property type="entry name" value="PROKAR_LIPOPROTEIN"/>
    <property type="match status" value="1"/>
</dbReference>
<dbReference type="Gene3D" id="2.60.120.260">
    <property type="entry name" value="Galactose-binding domain-like"/>
    <property type="match status" value="1"/>
</dbReference>
<comment type="caution">
    <text evidence="10">The sequence shown here is derived from an EMBL/GenBank/DDBJ whole genome shotgun (WGS) entry which is preliminary data.</text>
</comment>
<comment type="similarity">
    <text evidence="1">Belongs to the glycosyl hydrolase 5 (cellulase A) family.</text>
</comment>
<dbReference type="PANTHER" id="PTHR31297">
    <property type="entry name" value="GLUCAN ENDO-1,6-BETA-GLUCOSIDASE B"/>
    <property type="match status" value="1"/>
</dbReference>
<dbReference type="PROSITE" id="PS50853">
    <property type="entry name" value="FN3"/>
    <property type="match status" value="1"/>
</dbReference>
<dbReference type="CDD" id="cd00063">
    <property type="entry name" value="FN3"/>
    <property type="match status" value="1"/>
</dbReference>
<evidence type="ECO:0000256" key="1">
    <source>
        <dbReference type="ARBA" id="ARBA00005641"/>
    </source>
</evidence>
<dbReference type="InterPro" id="IPR036116">
    <property type="entry name" value="FN3_sf"/>
</dbReference>
<keyword evidence="5" id="KW-0326">Glycosidase</keyword>
<dbReference type="Pfam" id="PF00150">
    <property type="entry name" value="Cellulase"/>
    <property type="match status" value="1"/>
</dbReference>
<keyword evidence="3" id="KW-0136">Cellulose degradation</keyword>
<evidence type="ECO:0000256" key="3">
    <source>
        <dbReference type="ARBA" id="ARBA00023001"/>
    </source>
</evidence>
<dbReference type="InterPro" id="IPR001547">
    <property type="entry name" value="Glyco_hydro_5"/>
</dbReference>
<sequence length="732" mass="75601">MNKRMMCLVVAVATALAGCGGGGGGASAGTSSTGGTTGTGGSAGTGTPSPPAVTSVSAVNATGADFATAASPRLNQQAYFQVTGSNLPAGVTLAVPGCADMNTVSTSTTEVHFKCTPVGVAGTRAVTVLDKPGGTTLSSSSVAVQAATPAGDDVPLPMPTYGFNLGNSLEAVWGYSVPTAAVFTSAAAAGFNAVRIPCAWVSNADKVTGKIDPAYMAKVKQAVDSSIAAGMYVMINVHWDNGWFDSNIGDTVDPALDAKYRDVWSQIATAFAGYDNHLLFAAANEPDIKTPTKMKTLFAYYQSFVDTVRAAGGKNANRWLILPIQGDASWITAMPTDSTTHRVMLEFHNYTPSLFTIIHDDQSWGKAIYYWGTAYHNPADPTRNATFGEEGDIDWGFQQLKEQFVDKGIPVLIGEFQAASTPGLTGDAKTWNSASALYWNKFVGDSARAHGLSPFYWSTPNAPFTYDSAGTITSPDVVNVLTGGAAPPPPNGAPYAVTGLAATGATGKVSLSWNAVAGATSYSLYRTTKSGSEPAAASVTGITGTSYTDTGLNDGTTYYYRVVAVNGSGASGFSTEAHAATPGTNPDPAQFSFETDTRAWTPSGAQISGVATSTAQHYAGKQSMAVNFGGTSGGTSSVDASYIVVPPGATVTFHVWVPAGSAITTIEPYATDYNWGWSSNPTGSFTAGAWTTVTLTVPPAAITPLNRLGLRFTTSGAWTGTVYVDAIDWTAP</sequence>
<evidence type="ECO:0000256" key="8">
    <source>
        <dbReference type="SAM" id="SignalP"/>
    </source>
</evidence>
<dbReference type="SMART" id="SM00060">
    <property type="entry name" value="FN3"/>
    <property type="match status" value="1"/>
</dbReference>
<dbReference type="InterPro" id="IPR050386">
    <property type="entry name" value="Glycosyl_hydrolase_5"/>
</dbReference>
<gene>
    <name evidence="10" type="ORF">NX784_09045</name>
</gene>